<evidence type="ECO:0000313" key="2">
    <source>
        <dbReference type="Proteomes" id="UP000053611"/>
    </source>
</evidence>
<protein>
    <recommendedName>
        <fullName evidence="3">DUF3224 domain-containing protein</fullName>
    </recommendedName>
</protein>
<name>A0A0J0XUI4_9TREE</name>
<dbReference type="EMBL" id="KQ087185">
    <property type="protein sequence ID" value="KLT44707.1"/>
    <property type="molecule type" value="Genomic_DNA"/>
</dbReference>
<sequence length="139" mass="15064">MAKQITTTFDSKAWDMNPAHLGIAFEHDHAITTLTFRGDMDGIGTGSYVVTYLPGHGGKREHFSYSGQILFEGKILGKDGTIIIRENGTSVGDKFHSEWIFDTVSGAGDLQGLAGEGEYDAKPGPTKNNQEIKLTVSFP</sequence>
<proteinExistence type="predicted"/>
<accession>A0A0J0XUI4</accession>
<dbReference type="Gene3D" id="2.40.350.10">
    <property type="entry name" value="SO1590-like"/>
    <property type="match status" value="1"/>
</dbReference>
<dbReference type="AlphaFoldDB" id="A0A0J0XUI4"/>
<dbReference type="SUPFAM" id="SSF159238">
    <property type="entry name" value="SO1590-like"/>
    <property type="match status" value="1"/>
</dbReference>
<dbReference type="OrthoDB" id="2594551at2759"/>
<keyword evidence="2" id="KW-1185">Reference proteome</keyword>
<gene>
    <name evidence="1" type="ORF">CC85DRAFT_326280</name>
</gene>
<dbReference type="InterPro" id="IPR023159">
    <property type="entry name" value="SO1590-like_sf"/>
</dbReference>
<dbReference type="Proteomes" id="UP000053611">
    <property type="component" value="Unassembled WGS sequence"/>
</dbReference>
<dbReference type="InterPro" id="IPR021607">
    <property type="entry name" value="DUF3224"/>
</dbReference>
<dbReference type="GeneID" id="28987037"/>
<reference evidence="1 2" key="1">
    <citation type="submission" date="2015-03" db="EMBL/GenBank/DDBJ databases">
        <title>Genomics and transcriptomics of the oil-accumulating basidiomycete yeast T. oleaginosus allow insights into substrate utilization and the diverse evolutionary trajectories of mating systems in fungi.</title>
        <authorList>
            <consortium name="DOE Joint Genome Institute"/>
            <person name="Kourist R."/>
            <person name="Kracht O."/>
            <person name="Bracharz F."/>
            <person name="Lipzen A."/>
            <person name="Nolan M."/>
            <person name="Ohm R."/>
            <person name="Grigoriev I."/>
            <person name="Sun S."/>
            <person name="Heitman J."/>
            <person name="Bruck T."/>
            <person name="Nowrousian M."/>
        </authorList>
    </citation>
    <scope>NUCLEOTIDE SEQUENCE [LARGE SCALE GENOMIC DNA]</scope>
    <source>
        <strain evidence="1 2">IBC0246</strain>
    </source>
</reference>
<dbReference type="Pfam" id="PF11528">
    <property type="entry name" value="DUF3224"/>
    <property type="match status" value="1"/>
</dbReference>
<evidence type="ECO:0000313" key="1">
    <source>
        <dbReference type="EMBL" id="KLT44707.1"/>
    </source>
</evidence>
<evidence type="ECO:0008006" key="3">
    <source>
        <dbReference type="Google" id="ProtNLM"/>
    </source>
</evidence>
<organism evidence="1 2">
    <name type="scientific">Cutaneotrichosporon oleaginosum</name>
    <dbReference type="NCBI Taxonomy" id="879819"/>
    <lineage>
        <taxon>Eukaryota</taxon>
        <taxon>Fungi</taxon>
        <taxon>Dikarya</taxon>
        <taxon>Basidiomycota</taxon>
        <taxon>Agaricomycotina</taxon>
        <taxon>Tremellomycetes</taxon>
        <taxon>Trichosporonales</taxon>
        <taxon>Trichosporonaceae</taxon>
        <taxon>Cutaneotrichosporon</taxon>
    </lineage>
</organism>